<dbReference type="InterPro" id="IPR036770">
    <property type="entry name" value="Ankyrin_rpt-contain_sf"/>
</dbReference>
<dbReference type="AlphaFoldDB" id="A0AAD2AAH8"/>
<name>A0AAD2AAH8_9LAMI</name>
<reference evidence="3" key="1">
    <citation type="submission" date="2023-05" db="EMBL/GenBank/DDBJ databases">
        <authorList>
            <person name="Huff M."/>
        </authorList>
    </citation>
    <scope>NUCLEOTIDE SEQUENCE</scope>
</reference>
<keyword evidence="2" id="KW-0812">Transmembrane</keyword>
<feature type="transmembrane region" description="Helical" evidence="2">
    <location>
        <begin position="460"/>
        <end position="480"/>
    </location>
</feature>
<keyword evidence="2" id="KW-0472">Membrane</keyword>
<protein>
    <recommendedName>
        <fullName evidence="5">PGG domain-containing protein</fullName>
    </recommendedName>
</protein>
<evidence type="ECO:0000313" key="4">
    <source>
        <dbReference type="Proteomes" id="UP000834106"/>
    </source>
</evidence>
<organism evidence="3 4">
    <name type="scientific">Fraxinus pennsylvanica</name>
    <dbReference type="NCBI Taxonomy" id="56036"/>
    <lineage>
        <taxon>Eukaryota</taxon>
        <taxon>Viridiplantae</taxon>
        <taxon>Streptophyta</taxon>
        <taxon>Embryophyta</taxon>
        <taxon>Tracheophyta</taxon>
        <taxon>Spermatophyta</taxon>
        <taxon>Magnoliopsida</taxon>
        <taxon>eudicotyledons</taxon>
        <taxon>Gunneridae</taxon>
        <taxon>Pentapetalae</taxon>
        <taxon>asterids</taxon>
        <taxon>lamiids</taxon>
        <taxon>Lamiales</taxon>
        <taxon>Oleaceae</taxon>
        <taxon>Oleeae</taxon>
        <taxon>Fraxinus</taxon>
    </lineage>
</organism>
<dbReference type="PANTHER" id="PTHR24128">
    <property type="entry name" value="HOMEOBOX PROTEIN WARIAI"/>
    <property type="match status" value="1"/>
</dbReference>
<accession>A0AAD2AAH8</accession>
<proteinExistence type="predicted"/>
<keyword evidence="4" id="KW-1185">Reference proteome</keyword>
<evidence type="ECO:0000256" key="1">
    <source>
        <dbReference type="PROSITE-ProRule" id="PRU00023"/>
    </source>
</evidence>
<dbReference type="Gene3D" id="1.25.40.20">
    <property type="entry name" value="Ankyrin repeat-containing domain"/>
    <property type="match status" value="1"/>
</dbReference>
<dbReference type="Pfam" id="PF00023">
    <property type="entry name" value="Ank"/>
    <property type="match status" value="1"/>
</dbReference>
<feature type="transmembrane region" description="Helical" evidence="2">
    <location>
        <begin position="433"/>
        <end position="454"/>
    </location>
</feature>
<gene>
    <name evidence="3" type="ORF">FPE_LOCUS32049</name>
</gene>
<dbReference type="PROSITE" id="PS50297">
    <property type="entry name" value="ANK_REP_REGION"/>
    <property type="match status" value="1"/>
</dbReference>
<sequence>MPRTGKIIPAMDIIEDLDPQRRNEDARLIFGLARAKRGTSLVEDATGTTCEDYLSSGITLMDMLMEVGAYMRMNTVQNPDIVALYKKIHENPEYLDVPNEMTFVVSPLHTAASEGRTGLALEILRLKPSLGKKLNLDGFSPLHLALDNGHTNTVKRLVKRDLELIRVQGREGITLLHYAVEKNNIDLLIYFLLVCPSSIHDLTVRDETAVHIAVRNENLRAFKVLSGWILKTSNRTVLRGTNEEGNTVMHLAALTNQTQVMKSLIRSVNVNEKNLEGKTALDILKPENVEAREILMRAGARDGSSLVDDSTTTENYLKSYLTRKDLIIKFGAYLDFGMSGNMRNTILVAVVLVATAAFQAALTPPLGISDIDTTPVFPSITSVYNATTSTNSTSTNFYNKTTRIAKINIFFNTLAFGLAMGTCFILTLDPLQLFLFLPLLLFSASYAALAYGIYPGTEAFFLPFAVGSLILLPFSTIIPWKMIVLKEVEKTIPTTTLTR</sequence>
<evidence type="ECO:0000256" key="2">
    <source>
        <dbReference type="SAM" id="Phobius"/>
    </source>
</evidence>
<feature type="repeat" description="ANK" evidence="1">
    <location>
        <begin position="137"/>
        <end position="164"/>
    </location>
</feature>
<evidence type="ECO:0008006" key="5">
    <source>
        <dbReference type="Google" id="ProtNLM"/>
    </source>
</evidence>
<dbReference type="InterPro" id="IPR002110">
    <property type="entry name" value="Ankyrin_rpt"/>
</dbReference>
<dbReference type="SMART" id="SM00248">
    <property type="entry name" value="ANK"/>
    <property type="match status" value="4"/>
</dbReference>
<dbReference type="Proteomes" id="UP000834106">
    <property type="component" value="Chromosome 21"/>
</dbReference>
<feature type="transmembrane region" description="Helical" evidence="2">
    <location>
        <begin position="407"/>
        <end position="426"/>
    </location>
</feature>
<feature type="transmembrane region" description="Helical" evidence="2">
    <location>
        <begin position="346"/>
        <end position="368"/>
    </location>
</feature>
<dbReference type="PROSITE" id="PS50088">
    <property type="entry name" value="ANK_REPEAT"/>
    <property type="match status" value="1"/>
</dbReference>
<dbReference type="EMBL" id="OU503056">
    <property type="protein sequence ID" value="CAI9784619.1"/>
    <property type="molecule type" value="Genomic_DNA"/>
</dbReference>
<keyword evidence="1" id="KW-0040">ANK repeat</keyword>
<dbReference type="SUPFAM" id="SSF48403">
    <property type="entry name" value="Ankyrin repeat"/>
    <property type="match status" value="1"/>
</dbReference>
<dbReference type="Pfam" id="PF12796">
    <property type="entry name" value="Ank_2"/>
    <property type="match status" value="1"/>
</dbReference>
<dbReference type="PANTHER" id="PTHR24128:SF24">
    <property type="entry name" value="ANKYRIN REPEAT PROTEIN"/>
    <property type="match status" value="1"/>
</dbReference>
<keyword evidence="2" id="KW-1133">Transmembrane helix</keyword>
<evidence type="ECO:0000313" key="3">
    <source>
        <dbReference type="EMBL" id="CAI9784619.1"/>
    </source>
</evidence>